<keyword evidence="17" id="KW-1185">Reference proteome</keyword>
<dbReference type="PANTHER" id="PTHR11610">
    <property type="entry name" value="LIPASE"/>
    <property type="match status" value="1"/>
</dbReference>
<evidence type="ECO:0000256" key="6">
    <source>
        <dbReference type="ARBA" id="ARBA00022729"/>
    </source>
</evidence>
<evidence type="ECO:0000256" key="9">
    <source>
        <dbReference type="ARBA" id="ARBA00023098"/>
    </source>
</evidence>
<proteinExistence type="inferred from homology"/>
<keyword evidence="9 13" id="KW-0443">Lipid metabolism</keyword>
<dbReference type="FunFam" id="2.60.60.20:FF:000010">
    <property type="entry name" value="hepatic triacylglycerol lipase"/>
    <property type="match status" value="1"/>
</dbReference>
<evidence type="ECO:0000313" key="17">
    <source>
        <dbReference type="Proteomes" id="UP000290572"/>
    </source>
</evidence>
<dbReference type="AlphaFoldDB" id="A0A498LE51"/>
<dbReference type="PANTHER" id="PTHR11610:SF146">
    <property type="entry name" value="LIPOPROTEIN LIPASE-LIKE"/>
    <property type="match status" value="1"/>
</dbReference>
<accession>A0A498LE51</accession>
<comment type="catalytic activity">
    <reaction evidence="13">
        <text>a triacylglycerol + H2O = a diacylglycerol + a fatty acid + H(+)</text>
        <dbReference type="Rhea" id="RHEA:12044"/>
        <dbReference type="ChEBI" id="CHEBI:15377"/>
        <dbReference type="ChEBI" id="CHEBI:15378"/>
        <dbReference type="ChEBI" id="CHEBI:17855"/>
        <dbReference type="ChEBI" id="CHEBI:18035"/>
        <dbReference type="ChEBI" id="CHEBI:28868"/>
        <dbReference type="EC" id="3.1.1.34"/>
    </reaction>
</comment>
<comment type="caution">
    <text evidence="15">The sequence shown here is derived from an EMBL/GenBank/DDBJ whole genome shotgun (WGS) entry which is preliminary data.</text>
</comment>
<evidence type="ECO:0000256" key="4">
    <source>
        <dbReference type="ARBA" id="ARBA00022525"/>
    </source>
</evidence>
<keyword evidence="5 13" id="KW-0358">Heparin-binding</keyword>
<dbReference type="GO" id="GO:0004465">
    <property type="term" value="F:lipoprotein lipase activity"/>
    <property type="evidence" value="ECO:0007669"/>
    <property type="project" value="UniProtKB-UniRule"/>
</dbReference>
<evidence type="ECO:0000256" key="10">
    <source>
        <dbReference type="ARBA" id="ARBA00023180"/>
    </source>
</evidence>
<dbReference type="NCBIfam" id="TIGR03230">
    <property type="entry name" value="lipo_lipase"/>
    <property type="match status" value="1"/>
</dbReference>
<keyword evidence="13" id="KW-0944">Nitration</keyword>
<keyword evidence="13" id="KW-1015">Disulfide bond</keyword>
<comment type="similarity">
    <text evidence="3 12">Belongs to the AB hydrolase superfamily. Lipase family.</text>
</comment>
<comment type="subcellular location">
    <subcellularLocation>
        <location evidence="13">Cell membrane</location>
        <topology evidence="13">Peripheral membrane protein</topology>
        <orientation evidence="13">Extracellular side</orientation>
    </subcellularLocation>
    <subcellularLocation>
        <location evidence="2 13">Secreted</location>
    </subcellularLocation>
    <subcellularLocation>
        <location evidence="13">Secreted</location>
        <location evidence="13">Extracellular space</location>
        <location evidence="13">Extracellular matrix</location>
    </subcellularLocation>
    <text evidence="13">Newly synthesized LPL binds to cell surface heparan proteoglycans and is then released by heparanase. Subsequently, it becomes attached to heparan proteoglycan on endothelial cells. Locates to the plasma membrane of microvilli of hepatocytes with triglyceride-rich lipoproteins (TRL). Some of the bound LPL is then internalized and located inside non-coated endocytic vesicles.</text>
</comment>
<evidence type="ECO:0000256" key="7">
    <source>
        <dbReference type="ARBA" id="ARBA00022801"/>
    </source>
</evidence>
<dbReference type="Pfam" id="PF00151">
    <property type="entry name" value="Lipase"/>
    <property type="match status" value="2"/>
</dbReference>
<keyword evidence="13" id="KW-0472">Membrane</keyword>
<dbReference type="PROSITE" id="PS50095">
    <property type="entry name" value="PLAT"/>
    <property type="match status" value="2"/>
</dbReference>
<dbReference type="FunFam" id="3.40.50.1820:FF:000031">
    <property type="entry name" value="Lipoprotein lipase"/>
    <property type="match status" value="2"/>
</dbReference>
<evidence type="ECO:0000313" key="15">
    <source>
        <dbReference type="EMBL" id="RXN06558.1"/>
    </source>
</evidence>
<dbReference type="EMBL" id="QBIY01013362">
    <property type="protein sequence ID" value="RXN06558.1"/>
    <property type="molecule type" value="Genomic_DNA"/>
</dbReference>
<dbReference type="GO" id="GO:0042627">
    <property type="term" value="C:chylomicron"/>
    <property type="evidence" value="ECO:0007669"/>
    <property type="project" value="UniProtKB-KW"/>
</dbReference>
<dbReference type="Gene3D" id="2.60.60.20">
    <property type="entry name" value="PLAT/LH2 domain"/>
    <property type="match status" value="2"/>
</dbReference>
<keyword evidence="13" id="KW-1003">Cell membrane</keyword>
<feature type="domain" description="PLAT" evidence="14">
    <location>
        <begin position="319"/>
        <end position="441"/>
    </location>
</feature>
<keyword evidence="8 13" id="KW-0442">Lipid degradation</keyword>
<dbReference type="EC" id="3.1.1.34" evidence="13"/>
<dbReference type="InterPro" id="IPR002330">
    <property type="entry name" value="Lipo_Lipase"/>
</dbReference>
<keyword evidence="6" id="KW-0732">Signal</keyword>
<keyword evidence="7 13" id="KW-0378">Hydrolase</keyword>
<evidence type="ECO:0000256" key="13">
    <source>
        <dbReference type="RuleBase" id="RU362020"/>
    </source>
</evidence>
<dbReference type="GO" id="GO:0019433">
    <property type="term" value="P:triglyceride catabolic process"/>
    <property type="evidence" value="ECO:0007669"/>
    <property type="project" value="UniProtKB-UniRule"/>
</dbReference>
<keyword evidence="4 13" id="KW-0964">Secreted</keyword>
<dbReference type="STRING" id="84645.A0A498LE51"/>
<keyword evidence="10" id="KW-0325">Glycoprotein</keyword>
<name>A0A498LE51_LABRO</name>
<comment type="PTM">
    <text evidence="13">Tyrosine nitration after lipopolysaccharide (LPS) challenge down-regulates the lipase activity.</text>
</comment>
<dbReference type="GO" id="GO:0005886">
    <property type="term" value="C:plasma membrane"/>
    <property type="evidence" value="ECO:0007669"/>
    <property type="project" value="UniProtKB-SubCell"/>
</dbReference>
<dbReference type="CDD" id="cd00707">
    <property type="entry name" value="Pancreat_lipase_like"/>
    <property type="match status" value="2"/>
</dbReference>
<evidence type="ECO:0000259" key="14">
    <source>
        <dbReference type="PROSITE" id="PS50095"/>
    </source>
</evidence>
<dbReference type="FunFam" id="2.60.60.20:FF:000024">
    <property type="entry name" value="Lipoprotein lipase"/>
    <property type="match status" value="1"/>
</dbReference>
<dbReference type="Proteomes" id="UP000290572">
    <property type="component" value="Unassembled WGS sequence"/>
</dbReference>
<evidence type="ECO:0000256" key="3">
    <source>
        <dbReference type="ARBA" id="ARBA00010701"/>
    </source>
</evidence>
<dbReference type="GO" id="GO:0034361">
    <property type="term" value="C:very-low-density lipoprotein particle"/>
    <property type="evidence" value="ECO:0007669"/>
    <property type="project" value="UniProtKB-KW"/>
</dbReference>
<feature type="domain" description="PLAT" evidence="14">
    <location>
        <begin position="793"/>
        <end position="924"/>
    </location>
</feature>
<dbReference type="InterPro" id="IPR001024">
    <property type="entry name" value="PLAT/LH2_dom"/>
</dbReference>
<dbReference type="InterPro" id="IPR029058">
    <property type="entry name" value="AB_hydrolase_fold"/>
</dbReference>
<comment type="function">
    <text evidence="13">Key enzyme in triglyceride metabolism. Catalyzes the hydrolysis of triglycerides from circulating chylomicrons and very low density lipoproteins (VLDL), and thereby plays an important role in lipid clearance from the blood stream, lipid utilization and storage. Mediates margination of triglyceride-rich lipoprotein particles in capillaries. Recruited to its site of action on the luminal surface of vascular endothelium by binding to GPIHBP1 and cell surface heparan sulfate proteoglycans.</text>
</comment>
<dbReference type="Pfam" id="PF01477">
    <property type="entry name" value="PLAT"/>
    <property type="match status" value="2"/>
</dbReference>
<dbReference type="SUPFAM" id="SSF53474">
    <property type="entry name" value="alpha/beta-Hydrolases"/>
    <property type="match status" value="2"/>
</dbReference>
<dbReference type="InterPro" id="IPR000734">
    <property type="entry name" value="TAG_lipase"/>
</dbReference>
<dbReference type="PRINTS" id="PR00821">
    <property type="entry name" value="TAGLIPASE"/>
</dbReference>
<evidence type="ECO:0000256" key="1">
    <source>
        <dbReference type="ARBA" id="ARBA00001024"/>
    </source>
</evidence>
<comment type="subunit">
    <text evidence="13">Homodimer. Interacts with APOC2; the interaction activates LPL activity in the presence of lipids.</text>
</comment>
<comment type="catalytic activity">
    <reaction evidence="1">
        <text>a triacylglycerol + H2O = a diacylglycerol + a fatty acid + H(+)</text>
        <dbReference type="Rhea" id="RHEA:12044"/>
        <dbReference type="ChEBI" id="CHEBI:15377"/>
        <dbReference type="ChEBI" id="CHEBI:15378"/>
        <dbReference type="ChEBI" id="CHEBI:17855"/>
        <dbReference type="ChEBI" id="CHEBI:18035"/>
        <dbReference type="ChEBI" id="CHEBI:28868"/>
        <dbReference type="EC" id="3.1.1.3"/>
    </reaction>
</comment>
<evidence type="ECO:0000256" key="11">
    <source>
        <dbReference type="PROSITE-ProRule" id="PRU00152"/>
    </source>
</evidence>
<dbReference type="InterPro" id="IPR036392">
    <property type="entry name" value="PLAT/LH2_dom_sf"/>
</dbReference>
<dbReference type="GO" id="GO:0034372">
    <property type="term" value="P:very-low-density lipoprotein particle remodeling"/>
    <property type="evidence" value="ECO:0007669"/>
    <property type="project" value="TreeGrafter"/>
</dbReference>
<evidence type="ECO:0000256" key="8">
    <source>
        <dbReference type="ARBA" id="ARBA00022963"/>
    </source>
</evidence>
<dbReference type="EMBL" id="QBIY01012644">
    <property type="protein sequence ID" value="RXN20478.1"/>
    <property type="molecule type" value="Genomic_DNA"/>
</dbReference>
<gene>
    <name evidence="16" type="ORF">ROHU_025029</name>
    <name evidence="15" type="ORF">ROHU_032734</name>
</gene>
<dbReference type="InterPro" id="IPR013818">
    <property type="entry name" value="Lipase"/>
</dbReference>
<dbReference type="SUPFAM" id="SSF49723">
    <property type="entry name" value="Lipase/lipooxygenase domain (PLAT/LH2 domain)"/>
    <property type="match status" value="2"/>
</dbReference>
<dbReference type="SMART" id="SM00308">
    <property type="entry name" value="LH2"/>
    <property type="match status" value="2"/>
</dbReference>
<dbReference type="Gene3D" id="3.40.50.1820">
    <property type="entry name" value="alpha/beta hydrolase"/>
    <property type="match status" value="2"/>
</dbReference>
<evidence type="ECO:0000256" key="2">
    <source>
        <dbReference type="ARBA" id="ARBA00004613"/>
    </source>
</evidence>
<reference evidence="15 17" key="1">
    <citation type="submission" date="2018-03" db="EMBL/GenBank/DDBJ databases">
        <title>Draft genome sequence of Rohu Carp (Labeo rohita).</title>
        <authorList>
            <person name="Das P."/>
            <person name="Kushwaha B."/>
            <person name="Joshi C.G."/>
            <person name="Kumar D."/>
            <person name="Nagpure N.S."/>
            <person name="Sahoo L."/>
            <person name="Das S.P."/>
            <person name="Bit A."/>
            <person name="Patnaik S."/>
            <person name="Meher P.K."/>
            <person name="Jayasankar P."/>
            <person name="Koringa P.G."/>
            <person name="Patel N.V."/>
            <person name="Hinsu A.T."/>
            <person name="Kumar R."/>
            <person name="Pandey M."/>
            <person name="Agarwal S."/>
            <person name="Srivastava S."/>
            <person name="Singh M."/>
            <person name="Iquebal M.A."/>
            <person name="Jaiswal S."/>
            <person name="Angadi U.B."/>
            <person name="Kumar N."/>
            <person name="Raza M."/>
            <person name="Shah T.M."/>
            <person name="Rai A."/>
            <person name="Jena J.K."/>
        </authorList>
    </citation>
    <scope>NUCLEOTIDE SEQUENCE [LARGE SCALE GENOMIC DNA]</scope>
    <source>
        <strain evidence="15">DASCIFA01</strain>
        <tissue evidence="15">Testis</tissue>
    </source>
</reference>
<dbReference type="InterPro" id="IPR033906">
    <property type="entry name" value="Lipase_N"/>
</dbReference>
<evidence type="ECO:0000313" key="16">
    <source>
        <dbReference type="EMBL" id="RXN20478.1"/>
    </source>
</evidence>
<keyword evidence="13" id="KW-0850">VLDL</keyword>
<protein>
    <recommendedName>
        <fullName evidence="13">Lipoprotein lipase</fullName>
        <shortName evidence="13">LPL</shortName>
        <ecNumber evidence="13">3.1.1.34</ecNumber>
    </recommendedName>
</protein>
<keyword evidence="13" id="KW-0162">Chylomicron</keyword>
<evidence type="ECO:0000256" key="5">
    <source>
        <dbReference type="ARBA" id="ARBA00022674"/>
    </source>
</evidence>
<dbReference type="GO" id="GO:0034185">
    <property type="term" value="F:apolipoprotein binding"/>
    <property type="evidence" value="ECO:0007669"/>
    <property type="project" value="TreeGrafter"/>
</dbReference>
<dbReference type="GO" id="GO:0008201">
    <property type="term" value="F:heparin binding"/>
    <property type="evidence" value="ECO:0007669"/>
    <property type="project" value="UniProtKB-UniRule"/>
</dbReference>
<sequence length="938" mass="105329">MLENATEWMTDFSDIESKFSFRTSEEPEDDLCYIVPGQPETIKECNFNPDTKTFIVIHGWTVTGMFESWVPKLVSALYDREPTANVIVVDWLSRAQQHYPTSAAYTKLVGRDVAKFVNWLQGEIGYPWEKLHLLGYSLGAHVAGIAGLLTKHKVNRITGMDPAGPSFEYADAQSTLSPDDALFVDVLHTNTRGSPDRSIGIQRPVGHIDIYPNGGTFQPGCGLQNTVLMVATTGLRNMDQIVKCSHERSIHLFIDSLLNQEQESLAYSCNSKDTFNKGMCLSCRKNRCNKVGYGVNKIRTRRSSKMYMKTRDVMPYKVFHYQVKVHFFGKTKLSYTDQPMKISLYGIHGEKENIPYVMPALNTNSTVSFLLTTDADIGELLMVKLFWEKDTLISWPWRSPDTFHIRKIRIKSGETQSKIIFSAKDGEFSYLSRGGEAAVFVKDKEAQSSRKNQSFTGLLVAALEKEIFTNELFDNFLEDLRDLSDINKANVKFSLRNPSQPDDDVCYIVRGKPETLNICDFKNTSKTFLVIHGWTVSGLFESWVEKLVAALYNREKDANVIVVDWLDTAQNHYVVAAQNTKTVGQEVGLFIDWLEESTNVPLEKLHLIGYSLGAHVAGFAGSHATNKVGRITGLDPAGPDFEGAHAHGRLSPDDAHFVDVLHTFTRGSLGLSIGIEQPVGHVDIYPNGGSFQPGCNLRGALEKIASYGILALNNAIRCEHERSVHLFIDSLLNEEEASRAYSCGSNDMFDRGMCLQCRKNRCNTIGYNVSKVRKARSAKMFTKTRGSMPFRVFHYQLKINFHGEINQLAMEPALTVSLYGTNGEAEDLKLNIQEKITANKTYSFLVVTEKDVGDLLMLKFRLEESTSPLLNLLSSWWYGDSANSGAQVHKIRVRAGETQKKMVLCLKDPQMGSLAQDVVFVKCKEPWKSLSKRLKLKS</sequence>
<dbReference type="PRINTS" id="PR00822">
    <property type="entry name" value="LIPOLIPASE"/>
</dbReference>
<evidence type="ECO:0000256" key="12">
    <source>
        <dbReference type="RuleBase" id="RU004262"/>
    </source>
</evidence>
<organism evidence="15 17">
    <name type="scientific">Labeo rohita</name>
    <name type="common">Indian major carp</name>
    <name type="synonym">Cyprinus rohita</name>
    <dbReference type="NCBI Taxonomy" id="84645"/>
    <lineage>
        <taxon>Eukaryota</taxon>
        <taxon>Metazoa</taxon>
        <taxon>Chordata</taxon>
        <taxon>Craniata</taxon>
        <taxon>Vertebrata</taxon>
        <taxon>Euteleostomi</taxon>
        <taxon>Actinopterygii</taxon>
        <taxon>Neopterygii</taxon>
        <taxon>Teleostei</taxon>
        <taxon>Ostariophysi</taxon>
        <taxon>Cypriniformes</taxon>
        <taxon>Cyprinidae</taxon>
        <taxon>Labeoninae</taxon>
        <taxon>Labeonini</taxon>
        <taxon>Labeo</taxon>
    </lineage>
</organism>
<comment type="caution">
    <text evidence="11">Lacks conserved residue(s) required for the propagation of feature annotation.</text>
</comment>